<evidence type="ECO:0000256" key="3">
    <source>
        <dbReference type="ARBA" id="ARBA00023015"/>
    </source>
</evidence>
<accession>A0A0E3LI56</accession>
<dbReference type="PATRIC" id="fig|1434123.4.peg.3889"/>
<dbReference type="GO" id="GO:0003700">
    <property type="term" value="F:DNA-binding transcription factor activity"/>
    <property type="evidence" value="ECO:0007669"/>
    <property type="project" value="UniProtKB-UniRule"/>
</dbReference>
<dbReference type="RefSeq" id="WP_048122829.1">
    <property type="nucleotide sequence ID" value="NZ_CP009520.1"/>
</dbReference>
<comment type="similarity">
    <text evidence="1 7 8">Belongs to the TBP family.</text>
</comment>
<dbReference type="GeneID" id="24811696"/>
<keyword evidence="2 7" id="KW-0677">Repeat</keyword>
<dbReference type="NCBIfam" id="NF001599">
    <property type="entry name" value="PRK00394.2-4"/>
    <property type="match status" value="1"/>
</dbReference>
<dbReference type="PRINTS" id="PR00686">
    <property type="entry name" value="TIFACTORIID"/>
</dbReference>
<keyword evidence="3 7" id="KW-0805">Transcription regulation</keyword>
<protein>
    <recommendedName>
        <fullName evidence="7">TATA-box-binding protein</fullName>
    </recommendedName>
    <alternativeName>
        <fullName evidence="7">Box A-binding protein</fullName>
        <shortName evidence="7">BAP</shortName>
    </alternativeName>
    <alternativeName>
        <fullName evidence="7">TATA sequence-binding protein</fullName>
        <shortName evidence="7">TBP</shortName>
    </alternativeName>
    <alternativeName>
        <fullName evidence="7">TATA-box factor</fullName>
    </alternativeName>
</protein>
<comment type="function">
    <text evidence="6 7 8">General factor that plays a role in the activation of archaeal genes transcribed by RNA polymerase. Binds specifically to the TATA box promoter element which lies close to the position of transcription initiation.</text>
</comment>
<evidence type="ECO:0000256" key="6">
    <source>
        <dbReference type="ARBA" id="ARBA00025680"/>
    </source>
</evidence>
<evidence type="ECO:0000256" key="8">
    <source>
        <dbReference type="RuleBase" id="RU000523"/>
    </source>
</evidence>
<comment type="caution">
    <text evidence="7">Lacks conserved residue(s) required for the propagation of feature annotation.</text>
</comment>
<proteinExistence type="inferred from homology"/>
<dbReference type="PANTHER" id="PTHR10126">
    <property type="entry name" value="TATA-BOX BINDING PROTEIN"/>
    <property type="match status" value="1"/>
</dbReference>
<organism evidence="9 10">
    <name type="scientific">Methanosarcina vacuolata Z-761</name>
    <dbReference type="NCBI Taxonomy" id="1434123"/>
    <lineage>
        <taxon>Archaea</taxon>
        <taxon>Methanobacteriati</taxon>
        <taxon>Methanobacteriota</taxon>
        <taxon>Stenosarchaea group</taxon>
        <taxon>Methanomicrobia</taxon>
        <taxon>Methanosarcinales</taxon>
        <taxon>Methanosarcinaceae</taxon>
        <taxon>Methanosarcina</taxon>
    </lineage>
</organism>
<name>A0A0E3LI56_9EURY</name>
<gene>
    <name evidence="7" type="primary">tbp</name>
    <name evidence="9" type="ORF">MSVAZ_3167</name>
</gene>
<reference evidence="9 10" key="1">
    <citation type="submission" date="2014-07" db="EMBL/GenBank/DDBJ databases">
        <title>Methanogenic archaea and the global carbon cycle.</title>
        <authorList>
            <person name="Henriksen J.R."/>
            <person name="Luke J."/>
            <person name="Reinhart S."/>
            <person name="Benedict M.N."/>
            <person name="Youngblut N.D."/>
            <person name="Metcalf M.E."/>
            <person name="Whitaker R.J."/>
            <person name="Metcalf W.W."/>
        </authorList>
    </citation>
    <scope>NUCLEOTIDE SEQUENCE [LARGE SCALE GENOMIC DNA]</scope>
    <source>
        <strain evidence="9 10">Z-761</strain>
    </source>
</reference>
<dbReference type="GO" id="GO:0003677">
    <property type="term" value="F:DNA binding"/>
    <property type="evidence" value="ECO:0007669"/>
    <property type="project" value="UniProtKB-KW"/>
</dbReference>
<dbReference type="InterPro" id="IPR000814">
    <property type="entry name" value="TBP"/>
</dbReference>
<dbReference type="NCBIfam" id="NF001593">
    <property type="entry name" value="PRK00394.1-2"/>
    <property type="match status" value="1"/>
</dbReference>
<dbReference type="InterPro" id="IPR012295">
    <property type="entry name" value="TBP_dom_sf"/>
</dbReference>
<dbReference type="GO" id="GO:0006352">
    <property type="term" value="P:DNA-templated transcription initiation"/>
    <property type="evidence" value="ECO:0007669"/>
    <property type="project" value="InterPro"/>
</dbReference>
<sequence>MEPTITIENIVASTRLAEDFDLQKLMDAGLEGAEYNKTKFPGLVYRIENPKVVFLIFTSGKVVCAGARSTDKAHMALINLANELSSIGCKEIDPEPEIHVQNVVASADLNTNLNLNAILTAFGMENVEYEPEVFPGLVYKLEAPKVVVLVFRTGKLVITGGKCPEDCEEGLRIIKTQFEELGLLY</sequence>
<evidence type="ECO:0000256" key="2">
    <source>
        <dbReference type="ARBA" id="ARBA00022737"/>
    </source>
</evidence>
<keyword evidence="4 7" id="KW-0238">DNA-binding</keyword>
<dbReference type="HAMAP" id="MF_00408">
    <property type="entry name" value="TATA_bind_prot_arch"/>
    <property type="match status" value="1"/>
</dbReference>
<evidence type="ECO:0000256" key="1">
    <source>
        <dbReference type="ARBA" id="ARBA00005560"/>
    </source>
</evidence>
<dbReference type="Gene3D" id="3.30.310.10">
    <property type="entry name" value="TATA-Binding Protein"/>
    <property type="match status" value="2"/>
</dbReference>
<dbReference type="SUPFAM" id="SSF55945">
    <property type="entry name" value="TATA-box binding protein-like"/>
    <property type="match status" value="2"/>
</dbReference>
<evidence type="ECO:0000313" key="10">
    <source>
        <dbReference type="Proteomes" id="UP000033096"/>
    </source>
</evidence>
<dbReference type="InterPro" id="IPR030491">
    <property type="entry name" value="TBP_CS"/>
</dbReference>
<dbReference type="KEGG" id="mvc:MSVAZ_3167"/>
<evidence type="ECO:0000256" key="7">
    <source>
        <dbReference type="HAMAP-Rule" id="MF_00408"/>
    </source>
</evidence>
<evidence type="ECO:0000313" key="9">
    <source>
        <dbReference type="EMBL" id="AKB45436.1"/>
    </source>
</evidence>
<dbReference type="AlphaFoldDB" id="A0A0E3LI56"/>
<dbReference type="PROSITE" id="PS00351">
    <property type="entry name" value="TFIID"/>
    <property type="match status" value="1"/>
</dbReference>
<dbReference type="HOGENOM" id="CLU_060161_4_3_2"/>
<dbReference type="Pfam" id="PF00352">
    <property type="entry name" value="TBP"/>
    <property type="match status" value="2"/>
</dbReference>
<keyword evidence="10" id="KW-1185">Reference proteome</keyword>
<dbReference type="STRING" id="1434123.MSVAZ_3167"/>
<evidence type="ECO:0000256" key="4">
    <source>
        <dbReference type="ARBA" id="ARBA00023125"/>
    </source>
</evidence>
<dbReference type="EMBL" id="CP009520">
    <property type="protein sequence ID" value="AKB45436.1"/>
    <property type="molecule type" value="Genomic_DNA"/>
</dbReference>
<keyword evidence="5 7" id="KW-0804">Transcription</keyword>
<dbReference type="Proteomes" id="UP000033096">
    <property type="component" value="Chromosome"/>
</dbReference>
<evidence type="ECO:0000256" key="5">
    <source>
        <dbReference type="ARBA" id="ARBA00023163"/>
    </source>
</evidence>
<dbReference type="FunFam" id="3.30.310.10:FF:000007">
    <property type="entry name" value="TATA-box-binding protein"/>
    <property type="match status" value="1"/>
</dbReference>